<dbReference type="InterPro" id="IPR050832">
    <property type="entry name" value="Bact_Acetyltransf"/>
</dbReference>
<dbReference type="GO" id="GO:0016747">
    <property type="term" value="F:acyltransferase activity, transferring groups other than amino-acyl groups"/>
    <property type="evidence" value="ECO:0007669"/>
    <property type="project" value="InterPro"/>
</dbReference>
<dbReference type="SUPFAM" id="SSF55729">
    <property type="entry name" value="Acyl-CoA N-acyltransferases (Nat)"/>
    <property type="match status" value="1"/>
</dbReference>
<dbReference type="InterPro" id="IPR016181">
    <property type="entry name" value="Acyl_CoA_acyltransferase"/>
</dbReference>
<dbReference type="AlphaFoldDB" id="A0A644UNT0"/>
<comment type="caution">
    <text evidence="4">The sequence shown here is derived from an EMBL/GenBank/DDBJ whole genome shotgun (WGS) entry which is preliminary data.</text>
</comment>
<keyword evidence="2" id="KW-0012">Acyltransferase</keyword>
<proteinExistence type="predicted"/>
<dbReference type="Pfam" id="PF00583">
    <property type="entry name" value="Acetyltransf_1"/>
    <property type="match status" value="1"/>
</dbReference>
<protein>
    <recommendedName>
        <fullName evidence="3">N-acetyltransferase domain-containing protein</fullName>
    </recommendedName>
</protein>
<dbReference type="InterPro" id="IPR000182">
    <property type="entry name" value="GNAT_dom"/>
</dbReference>
<feature type="domain" description="N-acetyltransferase" evidence="3">
    <location>
        <begin position="6"/>
        <end position="174"/>
    </location>
</feature>
<dbReference type="PANTHER" id="PTHR43877:SF2">
    <property type="entry name" value="AMINOALKYLPHOSPHONATE N-ACETYLTRANSFERASE-RELATED"/>
    <property type="match status" value="1"/>
</dbReference>
<evidence type="ECO:0000313" key="4">
    <source>
        <dbReference type="EMBL" id="MPL80589.1"/>
    </source>
</evidence>
<keyword evidence="1" id="KW-0808">Transferase</keyword>
<dbReference type="Gene3D" id="3.40.630.30">
    <property type="match status" value="1"/>
</dbReference>
<dbReference type="PANTHER" id="PTHR43877">
    <property type="entry name" value="AMINOALKYLPHOSPHONATE N-ACETYLTRANSFERASE-RELATED-RELATED"/>
    <property type="match status" value="1"/>
</dbReference>
<accession>A0A644UNT0</accession>
<name>A0A644UNT0_9ZZZZ</name>
<gene>
    <name evidence="4" type="ORF">SDC9_26490</name>
</gene>
<evidence type="ECO:0000256" key="2">
    <source>
        <dbReference type="ARBA" id="ARBA00023315"/>
    </source>
</evidence>
<evidence type="ECO:0000256" key="1">
    <source>
        <dbReference type="ARBA" id="ARBA00022679"/>
    </source>
</evidence>
<dbReference type="PROSITE" id="PS51186">
    <property type="entry name" value="GNAT"/>
    <property type="match status" value="1"/>
</dbReference>
<sequence>MNEESIIISVAGTGDAANLVVLKQHVWIETYATEGIRNEFSEYLLDTFTLENEIETLKNVRRKTLIASKNNHLIGCAVVASDAECPLQGFNNSAEISVLYVLERFTGIGAGKKLLNHAVRLIKDEGYGIAWLTVYHKNMRAIGFYRHSGFTDAGKTYFSMQGNQYENRIMTYMI</sequence>
<dbReference type="CDD" id="cd04301">
    <property type="entry name" value="NAT_SF"/>
    <property type="match status" value="1"/>
</dbReference>
<reference evidence="4" key="1">
    <citation type="submission" date="2019-08" db="EMBL/GenBank/DDBJ databases">
        <authorList>
            <person name="Kucharzyk K."/>
            <person name="Murdoch R.W."/>
            <person name="Higgins S."/>
            <person name="Loffler F."/>
        </authorList>
    </citation>
    <scope>NUCLEOTIDE SEQUENCE</scope>
</reference>
<organism evidence="4">
    <name type="scientific">bioreactor metagenome</name>
    <dbReference type="NCBI Taxonomy" id="1076179"/>
    <lineage>
        <taxon>unclassified sequences</taxon>
        <taxon>metagenomes</taxon>
        <taxon>ecological metagenomes</taxon>
    </lineage>
</organism>
<dbReference type="EMBL" id="VSSQ01000139">
    <property type="protein sequence ID" value="MPL80589.1"/>
    <property type="molecule type" value="Genomic_DNA"/>
</dbReference>
<evidence type="ECO:0000259" key="3">
    <source>
        <dbReference type="PROSITE" id="PS51186"/>
    </source>
</evidence>